<dbReference type="OrthoDB" id="8609993at2759"/>
<sequence>MSVAVVVVLAVAGVVIYASRDKLRMLKPRPRMPPTHSGLGLGTPSPRPPVQAPAGQVRTEHLRDYIKHLEQDTQRGLEEEFEQVMQCSAQHPAATAVKDLNKVKNRFRNILPFDHSRVILPLLEGEPCSDYINANHITNTRERQRFVACQGPTNGTVRDFWRLVWQVGTGVVVMLTNLRERGRARCALYWPTLEEPIVAVGDLTVTRCGEAGFAGGLLVREFVLQRGTNQRKIRQYHLTTWPDFGVPSHEHHLLDFISEVRSFVFPESGPLVVHCR</sequence>
<dbReference type="InterPro" id="IPR000242">
    <property type="entry name" value="PTP_cat"/>
</dbReference>
<dbReference type="InterPro" id="IPR029021">
    <property type="entry name" value="Prot-tyrosine_phosphatase-like"/>
</dbReference>
<dbReference type="Proteomes" id="UP000770661">
    <property type="component" value="Unassembled WGS sequence"/>
</dbReference>
<dbReference type="PROSITE" id="PS50055">
    <property type="entry name" value="TYR_PHOSPHATASE_PTP"/>
    <property type="match status" value="1"/>
</dbReference>
<proteinExistence type="predicted"/>
<organism evidence="3 4">
    <name type="scientific">Chionoecetes opilio</name>
    <name type="common">Atlantic snow crab</name>
    <name type="synonym">Cancer opilio</name>
    <dbReference type="NCBI Taxonomy" id="41210"/>
    <lineage>
        <taxon>Eukaryota</taxon>
        <taxon>Metazoa</taxon>
        <taxon>Ecdysozoa</taxon>
        <taxon>Arthropoda</taxon>
        <taxon>Crustacea</taxon>
        <taxon>Multicrustacea</taxon>
        <taxon>Malacostraca</taxon>
        <taxon>Eumalacostraca</taxon>
        <taxon>Eucarida</taxon>
        <taxon>Decapoda</taxon>
        <taxon>Pleocyemata</taxon>
        <taxon>Brachyura</taxon>
        <taxon>Eubrachyura</taxon>
        <taxon>Majoidea</taxon>
        <taxon>Majidae</taxon>
        <taxon>Chionoecetes</taxon>
    </lineage>
</organism>
<keyword evidence="4" id="KW-1185">Reference proteome</keyword>
<dbReference type="GO" id="GO:0004725">
    <property type="term" value="F:protein tyrosine phosphatase activity"/>
    <property type="evidence" value="ECO:0007669"/>
    <property type="project" value="InterPro"/>
</dbReference>
<evidence type="ECO:0000313" key="4">
    <source>
        <dbReference type="Proteomes" id="UP000770661"/>
    </source>
</evidence>
<evidence type="ECO:0000259" key="2">
    <source>
        <dbReference type="PROSITE" id="PS50055"/>
    </source>
</evidence>
<dbReference type="SMART" id="SM00194">
    <property type="entry name" value="PTPc"/>
    <property type="match status" value="1"/>
</dbReference>
<dbReference type="PANTHER" id="PTHR19134:SF449">
    <property type="entry name" value="TYROSINE-PROTEIN PHOSPHATASE 1"/>
    <property type="match status" value="1"/>
</dbReference>
<dbReference type="Pfam" id="PF00102">
    <property type="entry name" value="Y_phosphatase"/>
    <property type="match status" value="1"/>
</dbReference>
<gene>
    <name evidence="3" type="primary">PTPRK</name>
    <name evidence="3" type="ORF">GWK47_017863</name>
</gene>
<protein>
    <submittedName>
        <fullName evidence="3">Receptor-type tyrosine-protein phosphatase kappa</fullName>
    </submittedName>
</protein>
<dbReference type="AlphaFoldDB" id="A0A8J5CLX0"/>
<dbReference type="SUPFAM" id="SSF52799">
    <property type="entry name" value="(Phosphotyrosine protein) phosphatases II"/>
    <property type="match status" value="1"/>
</dbReference>
<name>A0A8J5CLX0_CHIOP</name>
<accession>A0A8J5CLX0</accession>
<keyword evidence="3" id="KW-0675">Receptor</keyword>
<dbReference type="Gene3D" id="3.90.190.10">
    <property type="entry name" value="Protein tyrosine phosphatase superfamily"/>
    <property type="match status" value="1"/>
</dbReference>
<evidence type="ECO:0000313" key="3">
    <source>
        <dbReference type="EMBL" id="KAG0712697.1"/>
    </source>
</evidence>
<dbReference type="InterPro" id="IPR050348">
    <property type="entry name" value="Protein-Tyr_Phosphatase"/>
</dbReference>
<reference evidence="3" key="1">
    <citation type="submission" date="2020-07" db="EMBL/GenBank/DDBJ databases">
        <title>The High-quality genome of the commercially important snow crab, Chionoecetes opilio.</title>
        <authorList>
            <person name="Jeong J.-H."/>
            <person name="Ryu S."/>
        </authorList>
    </citation>
    <scope>NUCLEOTIDE SEQUENCE</scope>
    <source>
        <strain evidence="3">MADBK_172401_WGS</strain>
        <tissue evidence="3">Digestive gland</tissue>
    </source>
</reference>
<dbReference type="EMBL" id="JACEEZ010022197">
    <property type="protein sequence ID" value="KAG0712697.1"/>
    <property type="molecule type" value="Genomic_DNA"/>
</dbReference>
<dbReference type="PRINTS" id="PR00700">
    <property type="entry name" value="PRTYPHPHTASE"/>
</dbReference>
<feature type="domain" description="Tyrosine-protein phosphatase" evidence="2">
    <location>
        <begin position="77"/>
        <end position="276"/>
    </location>
</feature>
<dbReference type="PANTHER" id="PTHR19134">
    <property type="entry name" value="RECEPTOR-TYPE TYROSINE-PROTEIN PHOSPHATASE"/>
    <property type="match status" value="1"/>
</dbReference>
<comment type="caution">
    <text evidence="3">The sequence shown here is derived from an EMBL/GenBank/DDBJ whole genome shotgun (WGS) entry which is preliminary data.</text>
</comment>
<evidence type="ECO:0000256" key="1">
    <source>
        <dbReference type="SAM" id="MobiDB-lite"/>
    </source>
</evidence>
<feature type="region of interest" description="Disordered" evidence="1">
    <location>
        <begin position="27"/>
        <end position="53"/>
    </location>
</feature>